<proteinExistence type="predicted"/>
<protein>
    <submittedName>
        <fullName evidence="2">Uncharacterized protein</fullName>
    </submittedName>
</protein>
<dbReference type="InParanoid" id="A0A078AH73"/>
<feature type="region of interest" description="Disordered" evidence="1">
    <location>
        <begin position="1"/>
        <end position="38"/>
    </location>
</feature>
<gene>
    <name evidence="2" type="primary">Contig15178.g16168</name>
    <name evidence="2" type="ORF">STYLEM_10191</name>
</gene>
<dbReference type="Proteomes" id="UP000039865">
    <property type="component" value="Unassembled WGS sequence"/>
</dbReference>
<evidence type="ECO:0000313" key="3">
    <source>
        <dbReference type="Proteomes" id="UP000039865"/>
    </source>
</evidence>
<dbReference type="EMBL" id="CCKQ01009677">
    <property type="protein sequence ID" value="CDW81181.1"/>
    <property type="molecule type" value="Genomic_DNA"/>
</dbReference>
<name>A0A078AH73_STYLE</name>
<evidence type="ECO:0000313" key="2">
    <source>
        <dbReference type="EMBL" id="CDW81181.1"/>
    </source>
</evidence>
<evidence type="ECO:0000256" key="1">
    <source>
        <dbReference type="SAM" id="MobiDB-lite"/>
    </source>
</evidence>
<keyword evidence="3" id="KW-1185">Reference proteome</keyword>
<dbReference type="AlphaFoldDB" id="A0A078AH73"/>
<accession>A0A078AH73</accession>
<organism evidence="2 3">
    <name type="scientific">Stylonychia lemnae</name>
    <name type="common">Ciliate</name>
    <dbReference type="NCBI Taxonomy" id="5949"/>
    <lineage>
        <taxon>Eukaryota</taxon>
        <taxon>Sar</taxon>
        <taxon>Alveolata</taxon>
        <taxon>Ciliophora</taxon>
        <taxon>Intramacronucleata</taxon>
        <taxon>Spirotrichea</taxon>
        <taxon>Stichotrichia</taxon>
        <taxon>Sporadotrichida</taxon>
        <taxon>Oxytrichidae</taxon>
        <taxon>Stylonychinae</taxon>
        <taxon>Stylonychia</taxon>
    </lineage>
</organism>
<sequence length="479" mass="56472">MPYQQEDSENDKLRNEQSTNQQNKSSRQTVFRKISPMQSQRQKRKWDINWLLFKDNRETMKQYTLDKDDKAQAINHLENTRAQLMDISLANFMKDKEFKLKSRRSQEIDDEEEQINIDKLQNLTHQEYLECMEQYVKQKNLNLPQIDHRITLFDNLSSHRVSFYGKSRTSSRNMTSPKSRLNDRTIQSLLLDLKPTQYIQQSTVQDNNDIISRIAQPKESSRSIVDQSFQSHFMMNPQIKSSSALQTKEAIDERIKLLTSQKLSQLTKLRGYSQSVTRNQYLEKELSKVAKQDVKDLSQQIFQNSKSNFDSSQRFYQDQQQFVSEKDVVVSKLRQYVQSKISAHSSHQKHGLLRSQRTVNKSERWYDSDEEFDDEPDESEVVIRNLIQNQRDLIQKLMGKKSKSEEKNHQKLKISREFYDKNKLYEKFKQEHTQNIKQALDIIQSNGNDKVLKRNLQEFITIGGGNGFGIGGMLLNQFS</sequence>
<feature type="compositionally biased region" description="Polar residues" evidence="1">
    <location>
        <begin position="16"/>
        <end position="29"/>
    </location>
</feature>
<reference evidence="2 3" key="1">
    <citation type="submission" date="2014-06" db="EMBL/GenBank/DDBJ databases">
        <authorList>
            <person name="Swart Estienne"/>
        </authorList>
    </citation>
    <scope>NUCLEOTIDE SEQUENCE [LARGE SCALE GENOMIC DNA]</scope>
    <source>
        <strain evidence="2 3">130c</strain>
    </source>
</reference>